<comment type="caution">
    <text evidence="3">The sequence shown here is derived from an EMBL/GenBank/DDBJ whole genome shotgun (WGS) entry which is preliminary data.</text>
</comment>
<organism evidence="3 4">
    <name type="scientific">Flagellimonas yonaguniensis</name>
    <dbReference type="NCBI Taxonomy" id="3031325"/>
    <lineage>
        <taxon>Bacteria</taxon>
        <taxon>Pseudomonadati</taxon>
        <taxon>Bacteroidota</taxon>
        <taxon>Flavobacteriia</taxon>
        <taxon>Flavobacteriales</taxon>
        <taxon>Flavobacteriaceae</taxon>
        <taxon>Flagellimonas</taxon>
    </lineage>
</organism>
<evidence type="ECO:0000313" key="4">
    <source>
        <dbReference type="Proteomes" id="UP001221366"/>
    </source>
</evidence>
<keyword evidence="4" id="KW-1185">Reference proteome</keyword>
<dbReference type="SMART" id="SM00530">
    <property type="entry name" value="HTH_XRE"/>
    <property type="match status" value="1"/>
</dbReference>
<keyword evidence="1" id="KW-0238">DNA-binding</keyword>
<dbReference type="Gene3D" id="1.10.260.40">
    <property type="entry name" value="lambda repressor-like DNA-binding domains"/>
    <property type="match status" value="1"/>
</dbReference>
<name>A0ABT5Y478_9FLAO</name>
<evidence type="ECO:0000256" key="1">
    <source>
        <dbReference type="ARBA" id="ARBA00023125"/>
    </source>
</evidence>
<feature type="domain" description="HTH cro/C1-type" evidence="2">
    <location>
        <begin position="11"/>
        <end position="65"/>
    </location>
</feature>
<dbReference type="PROSITE" id="PS50943">
    <property type="entry name" value="HTH_CROC1"/>
    <property type="match status" value="1"/>
</dbReference>
<dbReference type="InterPro" id="IPR001387">
    <property type="entry name" value="Cro/C1-type_HTH"/>
</dbReference>
<dbReference type="Proteomes" id="UP001221366">
    <property type="component" value="Unassembled WGS sequence"/>
</dbReference>
<reference evidence="3 4" key="1">
    <citation type="submission" date="2023-03" db="EMBL/GenBank/DDBJ databases">
        <title>Muricauda XX sp. nov. and Muricauda XXX sp. nov., two novel species isolated from Okinawa Trough.</title>
        <authorList>
            <person name="Cao W."/>
            <person name="Deng X."/>
        </authorList>
    </citation>
    <scope>NUCLEOTIDE SEQUENCE [LARGE SCALE GENOMIC DNA]</scope>
    <source>
        <strain evidence="3 4">334s03</strain>
    </source>
</reference>
<dbReference type="InterPro" id="IPR050807">
    <property type="entry name" value="TransReg_Diox_bact_type"/>
</dbReference>
<dbReference type="SUPFAM" id="SSF47413">
    <property type="entry name" value="lambda repressor-like DNA-binding domains"/>
    <property type="match status" value="1"/>
</dbReference>
<dbReference type="InterPro" id="IPR010982">
    <property type="entry name" value="Lambda_DNA-bd_dom_sf"/>
</dbReference>
<dbReference type="PANTHER" id="PTHR46797">
    <property type="entry name" value="HTH-TYPE TRANSCRIPTIONAL REGULATOR"/>
    <property type="match status" value="1"/>
</dbReference>
<evidence type="ECO:0000259" key="2">
    <source>
        <dbReference type="PROSITE" id="PS50943"/>
    </source>
</evidence>
<protein>
    <submittedName>
        <fullName evidence="3">Helix-turn-helix transcriptional regulator</fullName>
    </submittedName>
</protein>
<gene>
    <name evidence="3" type="ORF">PY092_18605</name>
</gene>
<dbReference type="CDD" id="cd00093">
    <property type="entry name" value="HTH_XRE"/>
    <property type="match status" value="1"/>
</dbReference>
<sequence length="81" mass="9026">MNAKKHIGHIIQERRSQMRITQEQLAEMAQVGINTLYKIEKGEANPTLSSLEKIVDVLGLKVTLRVKEISGIGNETGKNLL</sequence>
<evidence type="ECO:0000313" key="3">
    <source>
        <dbReference type="EMBL" id="MDF0718180.1"/>
    </source>
</evidence>
<accession>A0ABT5Y478</accession>
<proteinExistence type="predicted"/>
<dbReference type="PANTHER" id="PTHR46797:SF1">
    <property type="entry name" value="METHYLPHOSPHONATE SYNTHASE"/>
    <property type="match status" value="1"/>
</dbReference>
<dbReference type="Pfam" id="PF01381">
    <property type="entry name" value="HTH_3"/>
    <property type="match status" value="1"/>
</dbReference>
<dbReference type="RefSeq" id="WP_163627696.1">
    <property type="nucleotide sequence ID" value="NZ_JARFVB010000021.1"/>
</dbReference>
<dbReference type="EMBL" id="JARFVB010000021">
    <property type="protein sequence ID" value="MDF0718180.1"/>
    <property type="molecule type" value="Genomic_DNA"/>
</dbReference>